<dbReference type="PROSITE" id="PS00379">
    <property type="entry name" value="CDP_ALCOHOL_P_TRANSF"/>
    <property type="match status" value="1"/>
</dbReference>
<evidence type="ECO:0000256" key="1">
    <source>
        <dbReference type="ARBA" id="ARBA00022679"/>
    </source>
</evidence>
<dbReference type="InterPro" id="IPR000462">
    <property type="entry name" value="CDP-OH_P_trans"/>
</dbReference>
<dbReference type="Proteomes" id="UP000253490">
    <property type="component" value="Unassembled WGS sequence"/>
</dbReference>
<dbReference type="GO" id="GO:0016020">
    <property type="term" value="C:membrane"/>
    <property type="evidence" value="ECO:0007669"/>
    <property type="project" value="InterPro"/>
</dbReference>
<proteinExistence type="inferred from homology"/>
<dbReference type="GO" id="GO:0016780">
    <property type="term" value="F:phosphotransferase activity, for other substituted phosphate groups"/>
    <property type="evidence" value="ECO:0007669"/>
    <property type="project" value="InterPro"/>
</dbReference>
<dbReference type="InterPro" id="IPR043130">
    <property type="entry name" value="CDP-OH_PTrfase_TM_dom"/>
</dbReference>
<keyword evidence="1 2" id="KW-0808">Transferase</keyword>
<dbReference type="Pfam" id="PF01066">
    <property type="entry name" value="CDP-OH_P_transf"/>
    <property type="match status" value="1"/>
</dbReference>
<dbReference type="Gene3D" id="1.20.120.1760">
    <property type="match status" value="1"/>
</dbReference>
<comment type="similarity">
    <text evidence="2">Belongs to the CDP-alcohol phosphatidyltransferase class-I family.</text>
</comment>
<keyword evidence="3" id="KW-0472">Membrane</keyword>
<organism evidence="4 5">
    <name type="scientific">Alkalibaculum bacchi</name>
    <dbReference type="NCBI Taxonomy" id="645887"/>
    <lineage>
        <taxon>Bacteria</taxon>
        <taxon>Bacillati</taxon>
        <taxon>Bacillota</taxon>
        <taxon>Clostridia</taxon>
        <taxon>Eubacteriales</taxon>
        <taxon>Eubacteriaceae</taxon>
        <taxon>Alkalibaculum</taxon>
    </lineage>
</organism>
<keyword evidence="5" id="KW-1185">Reference proteome</keyword>
<keyword evidence="3" id="KW-0812">Transmembrane</keyword>
<keyword evidence="3" id="KW-1133">Transmembrane helix</keyword>
<dbReference type="EMBL" id="QNRX01000029">
    <property type="protein sequence ID" value="RBP57468.1"/>
    <property type="molecule type" value="Genomic_DNA"/>
</dbReference>
<evidence type="ECO:0000313" key="5">
    <source>
        <dbReference type="Proteomes" id="UP000253490"/>
    </source>
</evidence>
<comment type="caution">
    <text evidence="4">The sequence shown here is derived from an EMBL/GenBank/DDBJ whole genome shotgun (WGS) entry which is preliminary data.</text>
</comment>
<feature type="transmembrane region" description="Helical" evidence="3">
    <location>
        <begin position="44"/>
        <end position="65"/>
    </location>
</feature>
<evidence type="ECO:0000313" key="4">
    <source>
        <dbReference type="EMBL" id="RBP57468.1"/>
    </source>
</evidence>
<name>A0A366HW86_9FIRM</name>
<evidence type="ECO:0000256" key="2">
    <source>
        <dbReference type="RuleBase" id="RU003750"/>
    </source>
</evidence>
<reference evidence="4 5" key="1">
    <citation type="submission" date="2018-06" db="EMBL/GenBank/DDBJ databases">
        <title>Genomic Encyclopedia of Type Strains, Phase IV (KMG-IV): sequencing the most valuable type-strain genomes for metagenomic binning, comparative biology and taxonomic classification.</title>
        <authorList>
            <person name="Goeker M."/>
        </authorList>
    </citation>
    <scope>NUCLEOTIDE SEQUENCE [LARGE SCALE GENOMIC DNA]</scope>
    <source>
        <strain evidence="4 5">DSM 22112</strain>
    </source>
</reference>
<feature type="transmembrane region" description="Helical" evidence="3">
    <location>
        <begin position="20"/>
        <end position="38"/>
    </location>
</feature>
<accession>A0A366HW86</accession>
<gene>
    <name evidence="4" type="ORF">DES36_12913</name>
</gene>
<evidence type="ECO:0000256" key="3">
    <source>
        <dbReference type="SAM" id="Phobius"/>
    </source>
</evidence>
<dbReference type="AlphaFoldDB" id="A0A366HW86"/>
<protein>
    <submittedName>
        <fullName evidence="4">CDP-diacylglycerol--glycerol-3-phosphate 3-phosphatidyltransferase</fullName>
    </submittedName>
</protein>
<sequence length="136" mass="15424">MLDGFIARNLKLQSNFGAKLDSIADLIFAMAIFIVITININLPIWIWVCVILVAVIRIVSYCIGFYKYHTFSSLHTYLNKITGALIFMFPLLYVIFSIEFIGAIICVVAFVSSFEELLLTVKSKELNRDIKGVFCL</sequence>
<dbReference type="GO" id="GO:0008654">
    <property type="term" value="P:phospholipid biosynthetic process"/>
    <property type="evidence" value="ECO:0007669"/>
    <property type="project" value="InterPro"/>
</dbReference>
<dbReference type="InterPro" id="IPR048254">
    <property type="entry name" value="CDP_ALCOHOL_P_TRANSF_CS"/>
</dbReference>
<feature type="transmembrane region" description="Helical" evidence="3">
    <location>
        <begin position="77"/>
        <end position="95"/>
    </location>
</feature>